<dbReference type="KEGG" id="lsu:A6B45_00600"/>
<reference evidence="2 5" key="2">
    <citation type="submission" date="2018-02" db="EMBL/GenBank/DDBJ databases">
        <authorList>
            <person name="Rodrigo-Torres L."/>
            <person name="Arahal R. D."/>
            <person name="Lucena T."/>
        </authorList>
    </citation>
    <scope>NUCLEOTIDE SEQUENCE [LARGE SCALE GENOMIC DNA]</scope>
    <source>
        <strain evidence="2 5">CECT 8486</strain>
    </source>
</reference>
<gene>
    <name evidence="3" type="primary">folT</name>
    <name evidence="2" type="ORF">LES8486_02021</name>
    <name evidence="3" type="ORF">LES9216_02021</name>
</gene>
<evidence type="ECO:0000313" key="3">
    <source>
        <dbReference type="EMBL" id="SPE09823.1"/>
    </source>
</evidence>
<dbReference type="GO" id="GO:0022857">
    <property type="term" value="F:transmembrane transporter activity"/>
    <property type="evidence" value="ECO:0007669"/>
    <property type="project" value="InterPro"/>
</dbReference>
<feature type="transmembrane region" description="Helical" evidence="1">
    <location>
        <begin position="56"/>
        <end position="77"/>
    </location>
</feature>
<dbReference type="Proteomes" id="UP000237923">
    <property type="component" value="Unassembled WGS sequence"/>
</dbReference>
<dbReference type="Pfam" id="PF12822">
    <property type="entry name" value="ECF_trnsprt"/>
    <property type="match status" value="1"/>
</dbReference>
<proteinExistence type="predicted"/>
<dbReference type="NCBIfam" id="TIGR04518">
    <property type="entry name" value="ECF_S_folT_fam"/>
    <property type="match status" value="1"/>
</dbReference>
<organism evidence="3 4">
    <name type="scientific">Leuconostoc suionicum</name>
    <dbReference type="NCBI Taxonomy" id="1511761"/>
    <lineage>
        <taxon>Bacteria</taxon>
        <taxon>Bacillati</taxon>
        <taxon>Bacillota</taxon>
        <taxon>Bacilli</taxon>
        <taxon>Lactobacillales</taxon>
        <taxon>Lactobacillaceae</taxon>
        <taxon>Leuconostoc</taxon>
    </lineage>
</organism>
<dbReference type="EMBL" id="OKQU01000005">
    <property type="protein sequence ID" value="SPE09823.1"/>
    <property type="molecule type" value="Genomic_DNA"/>
</dbReference>
<keyword evidence="1" id="KW-0812">Transmembrane</keyword>
<protein>
    <submittedName>
        <fullName evidence="3">Folate transporter FolT</fullName>
    </submittedName>
</protein>
<feature type="transmembrane region" description="Helical" evidence="1">
    <location>
        <begin position="114"/>
        <end position="133"/>
    </location>
</feature>
<sequence length="185" mass="21009">MENTARTWVFPKLDTRQFVLLAMLMALHMVLSRLTVGTNVLQVSFAFVTMSLIAKWYGPLWSMLIAAILDIIGATIINPGAFFLGFTFTAMISALIYSLAYFKHDKTSWWRVSIAVGLVLLIANIGLNSIWLVMMYHTAHDWPSFLTFITPRVIKNLIMFPIQVGISYFLLNNQVISHTTKKIFS</sequence>
<keyword evidence="1" id="KW-1133">Transmembrane helix</keyword>
<feature type="transmembrane region" description="Helical" evidence="1">
    <location>
        <begin position="153"/>
        <end position="171"/>
    </location>
</feature>
<dbReference type="Gene3D" id="1.10.1760.20">
    <property type="match status" value="1"/>
</dbReference>
<dbReference type="InterPro" id="IPR024529">
    <property type="entry name" value="ECF_trnsprt_substrate-spec"/>
</dbReference>
<name>A0A2N9KG68_9LACO</name>
<evidence type="ECO:0000313" key="5">
    <source>
        <dbReference type="Proteomes" id="UP000239237"/>
    </source>
</evidence>
<evidence type="ECO:0000256" key="1">
    <source>
        <dbReference type="SAM" id="Phobius"/>
    </source>
</evidence>
<dbReference type="AlphaFoldDB" id="A0A2N9KG68"/>
<accession>A0A2N9KG68</accession>
<dbReference type="InterPro" id="IPR030949">
    <property type="entry name" value="ECF_S_folate_fam"/>
</dbReference>
<dbReference type="GeneID" id="99673266"/>
<evidence type="ECO:0000313" key="2">
    <source>
        <dbReference type="EMBL" id="SPD94968.1"/>
    </source>
</evidence>
<dbReference type="EMBL" id="OKQR01000006">
    <property type="protein sequence ID" value="SPD94968.1"/>
    <property type="molecule type" value="Genomic_DNA"/>
</dbReference>
<keyword evidence="5" id="KW-1185">Reference proteome</keyword>
<feature type="transmembrane region" description="Helical" evidence="1">
    <location>
        <begin position="18"/>
        <end position="36"/>
    </location>
</feature>
<reference evidence="3 4" key="1">
    <citation type="submission" date="2018-02" db="EMBL/GenBank/DDBJ databases">
        <authorList>
            <person name="Cohen D.B."/>
            <person name="Kent A.D."/>
        </authorList>
    </citation>
    <scope>NUCLEOTIDE SEQUENCE [LARGE SCALE GENOMIC DNA]</scope>
    <source>
        <strain evidence="3 4">CECT 9216</strain>
    </source>
</reference>
<dbReference type="RefSeq" id="WP_072612916.1">
    <property type="nucleotide sequence ID" value="NZ_AP017935.1"/>
</dbReference>
<evidence type="ECO:0000313" key="4">
    <source>
        <dbReference type="Proteomes" id="UP000237923"/>
    </source>
</evidence>
<feature type="transmembrane region" description="Helical" evidence="1">
    <location>
        <begin position="83"/>
        <end position="102"/>
    </location>
</feature>
<keyword evidence="1" id="KW-0472">Membrane</keyword>
<dbReference type="Proteomes" id="UP000239237">
    <property type="component" value="Unassembled WGS sequence"/>
</dbReference>